<feature type="non-terminal residue" evidence="5">
    <location>
        <position position="180"/>
    </location>
</feature>
<dbReference type="InterPro" id="IPR050093">
    <property type="entry name" value="ABC_SmlMolc_Importer"/>
</dbReference>
<organism evidence="5 6">
    <name type="scientific">Candidatus Amphirhobacter heronislandensis</name>
    <dbReference type="NCBI Taxonomy" id="1732024"/>
    <lineage>
        <taxon>Bacteria</taxon>
        <taxon>Pseudomonadati</taxon>
        <taxon>Pseudomonadota</taxon>
        <taxon>Gammaproteobacteria</taxon>
        <taxon>Candidatus Tethybacterales</taxon>
        <taxon>Candidatus Tethybacteraceae</taxon>
        <taxon>Candidatus Amphirhobacter</taxon>
    </lineage>
</organism>
<sequence length="180" mass="19544">MTAVRLAGLSKTYLGQERPALDRLDLELRSGAITALLGPSGCGKTTLLKLVAGLLRPSAGDVRFDGESVLAIEPERRDAVLVFQDHLLFPYMDVAANVGFGLRMRGLARRDIDRAVEAALEQVRLPGFGARRPGDLSGGQQQRVALARALVVKPKVLLLDEPLSNLDAHLRLEMRDLIVS</sequence>
<dbReference type="GO" id="GO:0016887">
    <property type="term" value="F:ATP hydrolysis activity"/>
    <property type="evidence" value="ECO:0007669"/>
    <property type="project" value="InterPro"/>
</dbReference>
<reference evidence="5" key="1">
    <citation type="submission" date="2020-10" db="EMBL/GenBank/DDBJ databases">
        <title>An improved Amphimedon queenslandica hologenome assembly reveals how three proteobacterial symbionts can extend the metabolic phenotypic of their marine sponge host.</title>
        <authorList>
            <person name="Degnan B."/>
            <person name="Degnan S."/>
            <person name="Xiang X."/>
        </authorList>
    </citation>
    <scope>NUCLEOTIDE SEQUENCE</scope>
    <source>
        <strain evidence="5">AqS2</strain>
    </source>
</reference>
<feature type="domain" description="ABC transporter" evidence="4">
    <location>
        <begin position="4"/>
        <end position="180"/>
    </location>
</feature>
<dbReference type="Proteomes" id="UP000604381">
    <property type="component" value="Unassembled WGS sequence"/>
</dbReference>
<comment type="caution">
    <text evidence="5">The sequence shown here is derived from an EMBL/GenBank/DDBJ whole genome shotgun (WGS) entry which is preliminary data.</text>
</comment>
<dbReference type="Pfam" id="PF00005">
    <property type="entry name" value="ABC_tran"/>
    <property type="match status" value="1"/>
</dbReference>
<dbReference type="GO" id="GO:0005524">
    <property type="term" value="F:ATP binding"/>
    <property type="evidence" value="ECO:0007669"/>
    <property type="project" value="UniProtKB-KW"/>
</dbReference>
<evidence type="ECO:0000256" key="3">
    <source>
        <dbReference type="ARBA" id="ARBA00022840"/>
    </source>
</evidence>
<dbReference type="SUPFAM" id="SSF52540">
    <property type="entry name" value="P-loop containing nucleoside triphosphate hydrolases"/>
    <property type="match status" value="1"/>
</dbReference>
<dbReference type="PROSITE" id="PS00211">
    <property type="entry name" value="ABC_TRANSPORTER_1"/>
    <property type="match status" value="1"/>
</dbReference>
<dbReference type="PANTHER" id="PTHR42781">
    <property type="entry name" value="SPERMIDINE/PUTRESCINE IMPORT ATP-BINDING PROTEIN POTA"/>
    <property type="match status" value="1"/>
</dbReference>
<dbReference type="SMART" id="SM00382">
    <property type="entry name" value="AAA"/>
    <property type="match status" value="1"/>
</dbReference>
<gene>
    <name evidence="5" type="ORF">ISN26_02610</name>
</gene>
<keyword evidence="6" id="KW-1185">Reference proteome</keyword>
<dbReference type="InterPro" id="IPR003439">
    <property type="entry name" value="ABC_transporter-like_ATP-bd"/>
</dbReference>
<keyword evidence="3 5" id="KW-0067">ATP-binding</keyword>
<evidence type="ECO:0000256" key="2">
    <source>
        <dbReference type="ARBA" id="ARBA00022741"/>
    </source>
</evidence>
<proteinExistence type="predicted"/>
<dbReference type="InterPro" id="IPR027417">
    <property type="entry name" value="P-loop_NTPase"/>
</dbReference>
<dbReference type="PANTHER" id="PTHR42781:SF4">
    <property type="entry name" value="SPERMIDINE_PUTRESCINE IMPORT ATP-BINDING PROTEIN POTA"/>
    <property type="match status" value="1"/>
</dbReference>
<dbReference type="PROSITE" id="PS50893">
    <property type="entry name" value="ABC_TRANSPORTER_2"/>
    <property type="match status" value="1"/>
</dbReference>
<evidence type="ECO:0000256" key="1">
    <source>
        <dbReference type="ARBA" id="ARBA00022448"/>
    </source>
</evidence>
<dbReference type="InterPro" id="IPR003593">
    <property type="entry name" value="AAA+_ATPase"/>
</dbReference>
<dbReference type="InterPro" id="IPR017871">
    <property type="entry name" value="ABC_transporter-like_CS"/>
</dbReference>
<evidence type="ECO:0000313" key="5">
    <source>
        <dbReference type="EMBL" id="MBF2734970.1"/>
    </source>
</evidence>
<accession>A0A930UBP5</accession>
<evidence type="ECO:0000313" key="6">
    <source>
        <dbReference type="Proteomes" id="UP000604381"/>
    </source>
</evidence>
<evidence type="ECO:0000259" key="4">
    <source>
        <dbReference type="PROSITE" id="PS50893"/>
    </source>
</evidence>
<dbReference type="Gene3D" id="3.40.50.300">
    <property type="entry name" value="P-loop containing nucleotide triphosphate hydrolases"/>
    <property type="match status" value="1"/>
</dbReference>
<name>A0A930UBP5_9GAMM</name>
<dbReference type="EMBL" id="JADHEI010000028">
    <property type="protein sequence ID" value="MBF2734970.1"/>
    <property type="molecule type" value="Genomic_DNA"/>
</dbReference>
<dbReference type="AlphaFoldDB" id="A0A930UBP5"/>
<keyword evidence="1" id="KW-0813">Transport</keyword>
<protein>
    <submittedName>
        <fullName evidence="5">ATP-binding cassette domain-containing protein</fullName>
    </submittedName>
</protein>
<keyword evidence="2" id="KW-0547">Nucleotide-binding</keyword>